<evidence type="ECO:0000256" key="1">
    <source>
        <dbReference type="ARBA" id="ARBA00004496"/>
    </source>
</evidence>
<dbReference type="Gene3D" id="3.40.50.150">
    <property type="entry name" value="Vaccinia Virus protein VP39"/>
    <property type="match status" value="1"/>
</dbReference>
<comment type="similarity">
    <text evidence="8">Belongs to the methyltransferase superfamily. RlmI family.</text>
</comment>
<dbReference type="RefSeq" id="WP_136736139.1">
    <property type="nucleotide sequence ID" value="NZ_SWDB01000026.1"/>
</dbReference>
<keyword evidence="6" id="KW-0949">S-adenosyl-L-methionine</keyword>
<reference evidence="10 11" key="1">
    <citation type="submission" date="2019-04" db="EMBL/GenBank/DDBJ databases">
        <title>Thalassotalea guangxiensis sp. nov., isolated from sediment of the coastal wetland.</title>
        <authorList>
            <person name="Zheng S."/>
            <person name="Zhang D."/>
        </authorList>
    </citation>
    <scope>NUCLEOTIDE SEQUENCE [LARGE SCALE GENOMIC DNA]</scope>
    <source>
        <strain evidence="10 11">ZS-4</strain>
    </source>
</reference>
<comment type="caution">
    <text evidence="10">The sequence shown here is derived from an EMBL/GenBank/DDBJ whole genome shotgun (WGS) entry which is preliminary data.</text>
</comment>
<evidence type="ECO:0000313" key="10">
    <source>
        <dbReference type="EMBL" id="TKB44759.1"/>
    </source>
</evidence>
<dbReference type="GO" id="GO:0008168">
    <property type="term" value="F:methyltransferase activity"/>
    <property type="evidence" value="ECO:0007669"/>
    <property type="project" value="UniProtKB-KW"/>
</dbReference>
<dbReference type="SUPFAM" id="SSF88697">
    <property type="entry name" value="PUA domain-like"/>
    <property type="match status" value="1"/>
</dbReference>
<dbReference type="Pfam" id="PF10672">
    <property type="entry name" value="Methyltrans_SAM"/>
    <property type="match status" value="1"/>
</dbReference>
<dbReference type="OrthoDB" id="9805492at2"/>
<dbReference type="AlphaFoldDB" id="A0A4U1B490"/>
<protein>
    <submittedName>
        <fullName evidence="10">Methyltransferase domain-containing protein</fullName>
    </submittedName>
</protein>
<evidence type="ECO:0000256" key="5">
    <source>
        <dbReference type="ARBA" id="ARBA00022679"/>
    </source>
</evidence>
<dbReference type="InterPro" id="IPR041532">
    <property type="entry name" value="RlmI-like_PUA"/>
</dbReference>
<sequence>MSARVLLNPGREKSLLRRHPWIFSKAIKKLIGKPIAGETVDVFDSQGKWLAKGAFSPDSQIRIRVWSFIQKEEINDQFFFDKIQSALHLRQHTIESANLTGYRLVAGESDGLPGVTIDVYDNILSCQLLSAGAEFNRHLIIQALTRLFPGHAIYDRSDVEIRKKEGLELSKGWIKAPENGSTVAVIQEHDVNIKVDVETGHKTGFYLDQRDSRRAAGRYAYGKNILNCFSYTGTFSLHCAKHGAKKVTNVDVSDTAISLSKENLRLNGIEEDVVEHVQADVFKLLRKYREQGTRFDMIILDPPKFAESKSQLNGACRGYKDINMLAMQLLNPNGILLTFSCSGLMEANLFQKVVADAALDAKRQARIIERLHQASDHPIATNFPEGYYLKGLICQMD</sequence>
<dbReference type="SMART" id="SM00359">
    <property type="entry name" value="PUA"/>
    <property type="match status" value="1"/>
</dbReference>
<evidence type="ECO:0000256" key="2">
    <source>
        <dbReference type="ARBA" id="ARBA00022490"/>
    </source>
</evidence>
<dbReference type="Gene3D" id="3.30.750.80">
    <property type="entry name" value="RNA methyltransferase domain (HRMD) like"/>
    <property type="match status" value="1"/>
</dbReference>
<dbReference type="Gene3D" id="2.30.130.10">
    <property type="entry name" value="PUA domain"/>
    <property type="match status" value="1"/>
</dbReference>
<keyword evidence="2" id="KW-0963">Cytoplasm</keyword>
<keyword evidence="7" id="KW-0694">RNA-binding</keyword>
<dbReference type="GO" id="GO:0006364">
    <property type="term" value="P:rRNA processing"/>
    <property type="evidence" value="ECO:0007669"/>
    <property type="project" value="UniProtKB-KW"/>
</dbReference>
<dbReference type="PROSITE" id="PS50890">
    <property type="entry name" value="PUA"/>
    <property type="match status" value="1"/>
</dbReference>
<evidence type="ECO:0000313" key="11">
    <source>
        <dbReference type="Proteomes" id="UP000307999"/>
    </source>
</evidence>
<keyword evidence="4 10" id="KW-0489">Methyltransferase</keyword>
<dbReference type="CDD" id="cd21153">
    <property type="entry name" value="PUA_RlmI"/>
    <property type="match status" value="1"/>
</dbReference>
<dbReference type="InterPro" id="IPR002478">
    <property type="entry name" value="PUA"/>
</dbReference>
<evidence type="ECO:0000256" key="8">
    <source>
        <dbReference type="ARBA" id="ARBA00038091"/>
    </source>
</evidence>
<dbReference type="CDD" id="cd02440">
    <property type="entry name" value="AdoMet_MTases"/>
    <property type="match status" value="1"/>
</dbReference>
<dbReference type="PANTHER" id="PTHR42873">
    <property type="entry name" value="RIBOSOMAL RNA LARGE SUBUNIT METHYLTRANSFERASE"/>
    <property type="match status" value="1"/>
</dbReference>
<dbReference type="GO" id="GO:0003723">
    <property type="term" value="F:RNA binding"/>
    <property type="evidence" value="ECO:0007669"/>
    <property type="project" value="UniProtKB-KW"/>
</dbReference>
<dbReference type="InterPro" id="IPR029063">
    <property type="entry name" value="SAM-dependent_MTases_sf"/>
</dbReference>
<feature type="domain" description="PUA" evidence="9">
    <location>
        <begin position="3"/>
        <end position="88"/>
    </location>
</feature>
<evidence type="ECO:0000259" key="9">
    <source>
        <dbReference type="SMART" id="SM00359"/>
    </source>
</evidence>
<evidence type="ECO:0000256" key="7">
    <source>
        <dbReference type="ARBA" id="ARBA00022884"/>
    </source>
</evidence>
<comment type="subcellular location">
    <subcellularLocation>
        <location evidence="1">Cytoplasm</location>
    </subcellularLocation>
</comment>
<dbReference type="SUPFAM" id="SSF53335">
    <property type="entry name" value="S-adenosyl-L-methionine-dependent methyltransferases"/>
    <property type="match status" value="1"/>
</dbReference>
<proteinExistence type="inferred from homology"/>
<dbReference type="CDD" id="cd11572">
    <property type="entry name" value="RlmI_M_like"/>
    <property type="match status" value="1"/>
</dbReference>
<dbReference type="EMBL" id="SWDB01000026">
    <property type="protein sequence ID" value="TKB44759.1"/>
    <property type="molecule type" value="Genomic_DNA"/>
</dbReference>
<dbReference type="GO" id="GO:0005737">
    <property type="term" value="C:cytoplasm"/>
    <property type="evidence" value="ECO:0007669"/>
    <property type="project" value="UniProtKB-SubCell"/>
</dbReference>
<dbReference type="PANTHER" id="PTHR42873:SF1">
    <property type="entry name" value="S-ADENOSYLMETHIONINE-DEPENDENT METHYLTRANSFERASE DOMAIN-CONTAINING PROTEIN"/>
    <property type="match status" value="1"/>
</dbReference>
<evidence type="ECO:0000256" key="3">
    <source>
        <dbReference type="ARBA" id="ARBA00022552"/>
    </source>
</evidence>
<dbReference type="InterPro" id="IPR019614">
    <property type="entry name" value="SAM-dep_methyl-trfase"/>
</dbReference>
<dbReference type="InterPro" id="IPR036974">
    <property type="entry name" value="PUA_sf"/>
</dbReference>
<accession>A0A4U1B490</accession>
<keyword evidence="5 10" id="KW-0808">Transferase</keyword>
<keyword evidence="3" id="KW-0698">rRNA processing</keyword>
<organism evidence="10 11">
    <name type="scientific">Thalassotalea mangrovi</name>
    <dbReference type="NCBI Taxonomy" id="2572245"/>
    <lineage>
        <taxon>Bacteria</taxon>
        <taxon>Pseudomonadati</taxon>
        <taxon>Pseudomonadota</taxon>
        <taxon>Gammaproteobacteria</taxon>
        <taxon>Alteromonadales</taxon>
        <taxon>Colwelliaceae</taxon>
        <taxon>Thalassotalea</taxon>
    </lineage>
</organism>
<dbReference type="Pfam" id="PF17785">
    <property type="entry name" value="PUA_3"/>
    <property type="match status" value="1"/>
</dbReference>
<gene>
    <name evidence="10" type="ORF">E8M12_10710</name>
</gene>
<dbReference type="Proteomes" id="UP000307999">
    <property type="component" value="Unassembled WGS sequence"/>
</dbReference>
<dbReference type="GO" id="GO:0032259">
    <property type="term" value="P:methylation"/>
    <property type="evidence" value="ECO:0007669"/>
    <property type="project" value="UniProtKB-KW"/>
</dbReference>
<evidence type="ECO:0000256" key="4">
    <source>
        <dbReference type="ARBA" id="ARBA00022603"/>
    </source>
</evidence>
<keyword evidence="11" id="KW-1185">Reference proteome</keyword>
<dbReference type="InterPro" id="IPR015947">
    <property type="entry name" value="PUA-like_sf"/>
</dbReference>
<name>A0A4U1B490_9GAMM</name>
<evidence type="ECO:0000256" key="6">
    <source>
        <dbReference type="ARBA" id="ARBA00022691"/>
    </source>
</evidence>